<feature type="transmembrane region" description="Helical" evidence="9">
    <location>
        <begin position="423"/>
        <end position="442"/>
    </location>
</feature>
<keyword evidence="3 9" id="KW-0813">Transport</keyword>
<keyword evidence="6 9" id="KW-0769">Symport</keyword>
<evidence type="ECO:0000313" key="11">
    <source>
        <dbReference type="Proteomes" id="UP000243374"/>
    </source>
</evidence>
<evidence type="ECO:0000256" key="7">
    <source>
        <dbReference type="ARBA" id="ARBA00022989"/>
    </source>
</evidence>
<dbReference type="InterPro" id="IPR001463">
    <property type="entry name" value="Na/Ala_symport"/>
</dbReference>
<feature type="transmembrane region" description="Helical" evidence="9">
    <location>
        <begin position="20"/>
        <end position="44"/>
    </location>
</feature>
<keyword evidence="9" id="KW-0997">Cell inner membrane</keyword>
<comment type="similarity">
    <text evidence="2 9">Belongs to the alanine or glycine:cation symporter (AGCS) (TC 2.A.25) family.</text>
</comment>
<feature type="transmembrane region" description="Helical" evidence="9">
    <location>
        <begin position="309"/>
        <end position="332"/>
    </location>
</feature>
<dbReference type="PANTHER" id="PTHR30330">
    <property type="entry name" value="AGSS FAMILY TRANSPORTER, SODIUM-ALANINE"/>
    <property type="match status" value="1"/>
</dbReference>
<evidence type="ECO:0000256" key="8">
    <source>
        <dbReference type="ARBA" id="ARBA00023136"/>
    </source>
</evidence>
<protein>
    <submittedName>
        <fullName evidence="10">Alanine or glycine:cation symporter, AGCS family</fullName>
    </submittedName>
</protein>
<feature type="transmembrane region" description="Helical" evidence="9">
    <location>
        <begin position="393"/>
        <end position="411"/>
    </location>
</feature>
<proteinExistence type="inferred from homology"/>
<evidence type="ECO:0000256" key="2">
    <source>
        <dbReference type="ARBA" id="ARBA00009261"/>
    </source>
</evidence>
<organism evidence="10 11">
    <name type="scientific">Succinivibrio dextrinosolvens</name>
    <dbReference type="NCBI Taxonomy" id="83771"/>
    <lineage>
        <taxon>Bacteria</taxon>
        <taxon>Pseudomonadati</taxon>
        <taxon>Pseudomonadota</taxon>
        <taxon>Gammaproteobacteria</taxon>
        <taxon>Aeromonadales</taxon>
        <taxon>Succinivibrionaceae</taxon>
        <taxon>Succinivibrio</taxon>
    </lineage>
</organism>
<dbReference type="NCBIfam" id="TIGR00835">
    <property type="entry name" value="agcS"/>
    <property type="match status" value="1"/>
</dbReference>
<dbReference type="Pfam" id="PF01235">
    <property type="entry name" value="Na_Ala_symp"/>
    <property type="match status" value="1"/>
</dbReference>
<dbReference type="GO" id="GO:0005886">
    <property type="term" value="C:plasma membrane"/>
    <property type="evidence" value="ECO:0007669"/>
    <property type="project" value="UniProtKB-SubCell"/>
</dbReference>
<evidence type="ECO:0000256" key="1">
    <source>
        <dbReference type="ARBA" id="ARBA00004651"/>
    </source>
</evidence>
<reference evidence="10 11" key="1">
    <citation type="submission" date="2016-10" db="EMBL/GenBank/DDBJ databases">
        <authorList>
            <person name="Varghese N."/>
            <person name="Submissions S."/>
        </authorList>
    </citation>
    <scope>NUCLEOTIDE SEQUENCE [LARGE SCALE GENOMIC DNA]</scope>
    <source>
        <strain evidence="10 11">22B</strain>
    </source>
</reference>
<dbReference type="PROSITE" id="PS00873">
    <property type="entry name" value="NA_ALANINE_SYMP"/>
    <property type="match status" value="1"/>
</dbReference>
<accession>A0A662Z5Q1</accession>
<feature type="transmembrane region" description="Helical" evidence="9">
    <location>
        <begin position="221"/>
        <end position="238"/>
    </location>
</feature>
<dbReference type="GO" id="GO:0005283">
    <property type="term" value="F:amino acid:sodium symporter activity"/>
    <property type="evidence" value="ECO:0007669"/>
    <property type="project" value="InterPro"/>
</dbReference>
<feature type="transmembrane region" description="Helical" evidence="9">
    <location>
        <begin position="250"/>
        <end position="270"/>
    </location>
</feature>
<feature type="transmembrane region" description="Helical" evidence="9">
    <location>
        <begin position="156"/>
        <end position="175"/>
    </location>
</feature>
<dbReference type="PRINTS" id="PR00175">
    <property type="entry name" value="NAALASMPORT"/>
</dbReference>
<evidence type="ECO:0000256" key="4">
    <source>
        <dbReference type="ARBA" id="ARBA00022475"/>
    </source>
</evidence>
<keyword evidence="5 9" id="KW-0812">Transmembrane</keyword>
<dbReference type="Proteomes" id="UP000243374">
    <property type="component" value="Unassembled WGS sequence"/>
</dbReference>
<keyword evidence="4" id="KW-1003">Cell membrane</keyword>
<feature type="transmembrane region" description="Helical" evidence="9">
    <location>
        <begin position="78"/>
        <end position="101"/>
    </location>
</feature>
<dbReference type="PANTHER" id="PTHR30330:SF14">
    <property type="entry name" value="SODIUM_AMINO ACID (ALANINE) SYMPORTER"/>
    <property type="match status" value="1"/>
</dbReference>
<dbReference type="AlphaFoldDB" id="A0A662Z5Q1"/>
<keyword evidence="7 9" id="KW-1133">Transmembrane helix</keyword>
<comment type="subcellular location">
    <subcellularLocation>
        <location evidence="9">Cell inner membrane</location>
        <topology evidence="9">Multi-pass membrane protein</topology>
    </subcellularLocation>
    <subcellularLocation>
        <location evidence="1">Cell membrane</location>
        <topology evidence="1">Multi-pass membrane protein</topology>
    </subcellularLocation>
</comment>
<dbReference type="FunFam" id="1.20.1740.10:FF:000004">
    <property type="entry name" value="Sodium:alanine symporter family protein"/>
    <property type="match status" value="1"/>
</dbReference>
<feature type="transmembrane region" description="Helical" evidence="9">
    <location>
        <begin position="187"/>
        <end position="209"/>
    </location>
</feature>
<evidence type="ECO:0000256" key="6">
    <source>
        <dbReference type="ARBA" id="ARBA00022847"/>
    </source>
</evidence>
<feature type="transmembrane region" description="Helical" evidence="9">
    <location>
        <begin position="107"/>
        <end position="130"/>
    </location>
</feature>
<sequence length="494" mass="53128">MTNINMDYLTQIIIDINSILWGPWCLIPVLVGAGIFFTFQLRFVQIRQFGRAFKHVFGGLSFNGEKAGNHGMTSFQSLATAVAAQVGTGNLAGVATAMAMGGPGAVFWMWLAAFFGMATIFSEAILGQLYRTKDSEGRITGGPAYYIKHGLGNKPMAALFSILTIIALGFIGVMVQANSISTAFDSAFGIPTEITGLFIIMLAGFIFIGGISRIAGFTEKLVPLMASVYVLGAIYIMLTNYTEILPTFKAIFVGAFSPSAATGGVIGATVKEAIRYGVARGLFSNEAGMGSTPHAHAVARVKHPVEQGLAAIVGLFIDTFVVLTATALVIMVTGTLDGKTTGIMLTQAAFVKGMGEAGSGFVAVCLFFAAFTTIVGWYFFAAQNVKYLFGYKVINIFSVIVLCFLMTGSMLKVELVWELADMFNGLMVIPNIIAVIGLYKLIIKAVNDYENRYLVGQDPIYGPSESLTGRLAKVEARRRHSHKARRNKSQEMTH</sequence>
<dbReference type="EMBL" id="FOSF01000001">
    <property type="protein sequence ID" value="SFJ72950.1"/>
    <property type="molecule type" value="Genomic_DNA"/>
</dbReference>
<dbReference type="Gene3D" id="1.20.1740.10">
    <property type="entry name" value="Amino acid/polyamine transporter I"/>
    <property type="match status" value="1"/>
</dbReference>
<evidence type="ECO:0000313" key="10">
    <source>
        <dbReference type="EMBL" id="SFJ72950.1"/>
    </source>
</evidence>
<gene>
    <name evidence="10" type="ORF">SAMN04487865_100159</name>
</gene>
<evidence type="ECO:0000256" key="5">
    <source>
        <dbReference type="ARBA" id="ARBA00022692"/>
    </source>
</evidence>
<evidence type="ECO:0000256" key="3">
    <source>
        <dbReference type="ARBA" id="ARBA00022448"/>
    </source>
</evidence>
<feature type="transmembrane region" description="Helical" evidence="9">
    <location>
        <begin position="360"/>
        <end position="381"/>
    </location>
</feature>
<keyword evidence="11" id="KW-1185">Reference proteome</keyword>
<keyword evidence="8 9" id="KW-0472">Membrane</keyword>
<name>A0A662Z5Q1_9GAMM</name>
<evidence type="ECO:0000256" key="9">
    <source>
        <dbReference type="RuleBase" id="RU363064"/>
    </source>
</evidence>